<feature type="transmembrane region" description="Helical" evidence="12">
    <location>
        <begin position="91"/>
        <end position="111"/>
    </location>
</feature>
<protein>
    <submittedName>
        <fullName evidence="14">Potassium/sodium efflux P-type ATPase</fullName>
    </submittedName>
</protein>
<dbReference type="InterPro" id="IPR001757">
    <property type="entry name" value="P_typ_ATPase"/>
</dbReference>
<dbReference type="InterPro" id="IPR023298">
    <property type="entry name" value="ATPase_P-typ_TM_dom_sf"/>
</dbReference>
<dbReference type="Pfam" id="PF00122">
    <property type="entry name" value="E1-E2_ATPase"/>
    <property type="match status" value="1"/>
</dbReference>
<dbReference type="InterPro" id="IPR044492">
    <property type="entry name" value="P_typ_ATPase_HD_dom"/>
</dbReference>
<dbReference type="PROSITE" id="PS00154">
    <property type="entry name" value="ATPASE_E1_E2"/>
    <property type="match status" value="1"/>
</dbReference>
<dbReference type="SUPFAM" id="SSF81653">
    <property type="entry name" value="Calcium ATPase, transduction domain A"/>
    <property type="match status" value="1"/>
</dbReference>
<dbReference type="Gene3D" id="3.40.1110.10">
    <property type="entry name" value="Calcium-transporting ATPase, cytoplasmic domain N"/>
    <property type="match status" value="1"/>
</dbReference>
<dbReference type="Pfam" id="PF00689">
    <property type="entry name" value="Cation_ATPase_C"/>
    <property type="match status" value="1"/>
</dbReference>
<dbReference type="NCBIfam" id="TIGR01494">
    <property type="entry name" value="ATPase_P-type"/>
    <property type="match status" value="3"/>
</dbReference>
<evidence type="ECO:0000256" key="2">
    <source>
        <dbReference type="ARBA" id="ARBA00005675"/>
    </source>
</evidence>
<accession>A0A4R1NET5</accession>
<proteinExistence type="inferred from homology"/>
<reference evidence="14 15" key="1">
    <citation type="submission" date="2019-02" db="EMBL/GenBank/DDBJ databases">
        <title>Investigation of anaerobic lignin degradation for improved lignocellulosic biofuels.</title>
        <authorList>
            <person name="Deangelis K."/>
        </authorList>
    </citation>
    <scope>NUCLEOTIDE SEQUENCE [LARGE SCALE GENOMIC DNA]</scope>
    <source>
        <strain evidence="14 15">159R</strain>
    </source>
</reference>
<keyword evidence="8" id="KW-0460">Magnesium</keyword>
<dbReference type="InterPro" id="IPR004014">
    <property type="entry name" value="ATPase_P-typ_cation-transptr_N"/>
</dbReference>
<evidence type="ECO:0000256" key="10">
    <source>
        <dbReference type="ARBA" id="ARBA00022989"/>
    </source>
</evidence>
<keyword evidence="4 12" id="KW-0812">Transmembrane</keyword>
<dbReference type="OrthoDB" id="9814270at2"/>
<dbReference type="InterPro" id="IPR006068">
    <property type="entry name" value="ATPase_P-typ_cation-transptr_C"/>
</dbReference>
<evidence type="ECO:0000256" key="7">
    <source>
        <dbReference type="ARBA" id="ARBA00022840"/>
    </source>
</evidence>
<name>A0A4R1NET5_9GAMM</name>
<dbReference type="GO" id="GO:0012505">
    <property type="term" value="C:endomembrane system"/>
    <property type="evidence" value="ECO:0007669"/>
    <property type="project" value="UniProtKB-SubCell"/>
</dbReference>
<dbReference type="GO" id="GO:0006883">
    <property type="term" value="P:intracellular sodium ion homeostasis"/>
    <property type="evidence" value="ECO:0007669"/>
    <property type="project" value="TreeGrafter"/>
</dbReference>
<evidence type="ECO:0000313" key="14">
    <source>
        <dbReference type="EMBL" id="TCL05943.1"/>
    </source>
</evidence>
<dbReference type="PANTHER" id="PTHR43294:SF20">
    <property type="entry name" value="P-TYPE ATPASE"/>
    <property type="match status" value="1"/>
</dbReference>
<feature type="domain" description="Cation-transporting P-type ATPase N-terminal" evidence="13">
    <location>
        <begin position="18"/>
        <end position="91"/>
    </location>
</feature>
<dbReference type="RefSeq" id="WP_132924934.1">
    <property type="nucleotide sequence ID" value="NZ_SJOI01000001.1"/>
</dbReference>
<evidence type="ECO:0000256" key="1">
    <source>
        <dbReference type="ARBA" id="ARBA00004127"/>
    </source>
</evidence>
<evidence type="ECO:0000256" key="9">
    <source>
        <dbReference type="ARBA" id="ARBA00022967"/>
    </source>
</evidence>
<keyword evidence="6" id="KW-0547">Nucleotide-binding</keyword>
<evidence type="ECO:0000256" key="6">
    <source>
        <dbReference type="ARBA" id="ARBA00022741"/>
    </source>
</evidence>
<dbReference type="PRINTS" id="PR00120">
    <property type="entry name" value="HATPASE"/>
</dbReference>
<dbReference type="SUPFAM" id="SSF81660">
    <property type="entry name" value="Metal cation-transporting ATPase, ATP-binding domain N"/>
    <property type="match status" value="1"/>
</dbReference>
<dbReference type="SFLD" id="SFLDS00003">
    <property type="entry name" value="Haloacid_Dehalogenase"/>
    <property type="match status" value="1"/>
</dbReference>
<dbReference type="InterPro" id="IPR008250">
    <property type="entry name" value="ATPase_P-typ_transduc_dom_A_sf"/>
</dbReference>
<dbReference type="Pfam" id="PF13246">
    <property type="entry name" value="Cation_ATPase"/>
    <property type="match status" value="1"/>
</dbReference>
<dbReference type="SMART" id="SM00831">
    <property type="entry name" value="Cation_ATPase_N"/>
    <property type="match status" value="1"/>
</dbReference>
<evidence type="ECO:0000256" key="5">
    <source>
        <dbReference type="ARBA" id="ARBA00022723"/>
    </source>
</evidence>
<keyword evidence="7" id="KW-0067">ATP-binding</keyword>
<sequence>MNTSPVTPSISPQSQDNAWYRLDTEETLRRLNTGNAGLGTQEAAERLRHYGPNTLPARKARHPLLQFLAHFNDVLIYILLIAAVLKGVMAQWVDMVIILAVAVINALIGFVQESNAERSLKSIQNMLSTKAVVIREGVTQTIEAGDLVPGDIVTLRPGDKIPADLRLMEAHNLLVEEAILTGESTVVEKQTGAIDREVTIGDRVNLLFSGTTISAGTAKGVVIASGGDTELGHINQMMAAIDPHRTPLLAQMDRLGKGIFMLILVMMAVLFVFAFFLRDMPFTELLLALISLAVASVPEGLPAIISIILSLGVQSMARIRAIIRKLPTVETLGAMTVVCSDKTGTLTMNEMTVKAVVTADGAYRVSGESYEPVGVISLPGEEQAVDLSAHPALARFITAVELCNDSQISQDERGRWGITGGPTEGALKVLAAKAALRLGEVELRDKIPFDSAYKYMATRHRIGDETLVFITGAPDVLFAFCHQELAQEGMRPFRREYWEEEMARYAKQGLRMVAAAFKNSAEGESALEHEALQQGMIFAGMAGMMDPPRPEAIDAISQCQRAGIRVKMITGDHQETAMAIGAMLGIGNGADSITGSRLEHMDDDELADAAVRYDIFARTSPEHKLRLVKALQKRGGVVGMTGDGVNDAPALKQADVGIAMGIKGTEVTKEAADMVLTDDNFATIANAVKEGRRVYDNLKKTILFILPTNLAQGLLIIFAILAGAVIPLTALQILWVNMATSTTLSFGLAFEPAEKGVMRRQPRDPARHVLDGHAIWRIGFVGTLIACSAFLLESLLLPRGYSGEFIRTLIMQTLVTAQWIYMFNCRVADRFPLNREMFLNKGLWLVTAVLVALQLAIIYLPFMNRAFGTEPLPAYYWGVTLLVSIGIFIIVEIEKWLFARFRPAANTA</sequence>
<dbReference type="InterPro" id="IPR050510">
    <property type="entry name" value="Cation_transp_ATPase_P-type"/>
</dbReference>
<evidence type="ECO:0000256" key="3">
    <source>
        <dbReference type="ARBA" id="ARBA00022553"/>
    </source>
</evidence>
<keyword evidence="15" id="KW-1185">Reference proteome</keyword>
<feature type="transmembrane region" description="Helical" evidence="12">
    <location>
        <begin position="64"/>
        <end position="85"/>
    </location>
</feature>
<organism evidence="14 15">
    <name type="scientific">Sodalis ligni</name>
    <dbReference type="NCBI Taxonomy" id="2697027"/>
    <lineage>
        <taxon>Bacteria</taxon>
        <taxon>Pseudomonadati</taxon>
        <taxon>Pseudomonadota</taxon>
        <taxon>Gammaproteobacteria</taxon>
        <taxon>Enterobacterales</taxon>
        <taxon>Bruguierivoracaceae</taxon>
        <taxon>Sodalis</taxon>
    </lineage>
</organism>
<dbReference type="SFLD" id="SFLDG00002">
    <property type="entry name" value="C1.7:_P-type_atpase_like"/>
    <property type="match status" value="1"/>
</dbReference>
<feature type="transmembrane region" description="Helical" evidence="12">
    <location>
        <begin position="732"/>
        <end position="753"/>
    </location>
</feature>
<dbReference type="SUPFAM" id="SSF56784">
    <property type="entry name" value="HAD-like"/>
    <property type="match status" value="1"/>
</dbReference>
<dbReference type="GO" id="GO:0005391">
    <property type="term" value="F:P-type sodium:potassium-exchanging transporter activity"/>
    <property type="evidence" value="ECO:0007669"/>
    <property type="project" value="TreeGrafter"/>
</dbReference>
<dbReference type="PANTHER" id="PTHR43294">
    <property type="entry name" value="SODIUM/POTASSIUM-TRANSPORTING ATPASE SUBUNIT ALPHA"/>
    <property type="match status" value="1"/>
</dbReference>
<feature type="transmembrane region" description="Helical" evidence="12">
    <location>
        <begin position="774"/>
        <end position="792"/>
    </location>
</feature>
<dbReference type="AlphaFoldDB" id="A0A4R1NET5"/>
<dbReference type="SFLD" id="SFLDF00027">
    <property type="entry name" value="p-type_atpase"/>
    <property type="match status" value="1"/>
</dbReference>
<dbReference type="EMBL" id="SJOI01000001">
    <property type="protein sequence ID" value="TCL05943.1"/>
    <property type="molecule type" value="Genomic_DNA"/>
</dbReference>
<dbReference type="Gene3D" id="2.70.150.10">
    <property type="entry name" value="Calcium-transporting ATPase, cytoplasmic transduction domain A"/>
    <property type="match status" value="1"/>
</dbReference>
<dbReference type="InterPro" id="IPR018303">
    <property type="entry name" value="ATPase_P-typ_P_site"/>
</dbReference>
<dbReference type="SUPFAM" id="SSF81665">
    <property type="entry name" value="Calcium ATPase, transmembrane domain M"/>
    <property type="match status" value="1"/>
</dbReference>
<feature type="transmembrane region" description="Helical" evidence="12">
    <location>
        <begin position="289"/>
        <end position="313"/>
    </location>
</feature>
<dbReference type="GO" id="GO:0005886">
    <property type="term" value="C:plasma membrane"/>
    <property type="evidence" value="ECO:0007669"/>
    <property type="project" value="TreeGrafter"/>
</dbReference>
<evidence type="ECO:0000259" key="13">
    <source>
        <dbReference type="SMART" id="SM00831"/>
    </source>
</evidence>
<dbReference type="FunFam" id="3.40.50.1000:FF:000001">
    <property type="entry name" value="Phospholipid-transporting ATPase IC"/>
    <property type="match status" value="1"/>
</dbReference>
<keyword evidence="10 12" id="KW-1133">Transmembrane helix</keyword>
<dbReference type="FunFam" id="2.70.150.10:FF:000160">
    <property type="entry name" value="Sarcoplasmic/endoplasmic reticulum calcium ATPase 1"/>
    <property type="match status" value="1"/>
</dbReference>
<evidence type="ECO:0000256" key="8">
    <source>
        <dbReference type="ARBA" id="ARBA00022842"/>
    </source>
</evidence>
<keyword evidence="5" id="KW-0479">Metal-binding</keyword>
<dbReference type="InterPro" id="IPR023214">
    <property type="entry name" value="HAD_sf"/>
</dbReference>
<dbReference type="InterPro" id="IPR059000">
    <property type="entry name" value="ATPase_P-type_domA"/>
</dbReference>
<feature type="transmembrane region" description="Helical" evidence="12">
    <location>
        <begin position="804"/>
        <end position="823"/>
    </location>
</feature>
<dbReference type="Gene3D" id="3.40.50.1000">
    <property type="entry name" value="HAD superfamily/HAD-like"/>
    <property type="match status" value="1"/>
</dbReference>
<keyword evidence="9" id="KW-1278">Translocase</keyword>
<evidence type="ECO:0000313" key="15">
    <source>
        <dbReference type="Proteomes" id="UP000294555"/>
    </source>
</evidence>
<dbReference type="FunFam" id="3.40.50.1000:FF:000028">
    <property type="entry name" value="Calcium-transporting P-type ATPase, putative"/>
    <property type="match status" value="1"/>
</dbReference>
<keyword evidence="3" id="KW-0597">Phosphoprotein</keyword>
<dbReference type="GO" id="GO:1902600">
    <property type="term" value="P:proton transmembrane transport"/>
    <property type="evidence" value="ECO:0007669"/>
    <property type="project" value="TreeGrafter"/>
</dbReference>
<dbReference type="GO" id="GO:0036376">
    <property type="term" value="P:sodium ion export across plasma membrane"/>
    <property type="evidence" value="ECO:0007669"/>
    <property type="project" value="TreeGrafter"/>
</dbReference>
<comment type="caution">
    <text evidence="14">The sequence shown here is derived from an EMBL/GenBank/DDBJ whole genome shotgun (WGS) entry which is preliminary data.</text>
</comment>
<feature type="transmembrane region" description="Helical" evidence="12">
    <location>
        <begin position="702"/>
        <end position="726"/>
    </location>
</feature>
<dbReference type="InterPro" id="IPR023299">
    <property type="entry name" value="ATPase_P-typ_cyto_dom_N"/>
</dbReference>
<feature type="transmembrane region" description="Helical" evidence="12">
    <location>
        <begin position="874"/>
        <end position="893"/>
    </location>
</feature>
<dbReference type="Gene3D" id="1.20.1110.10">
    <property type="entry name" value="Calcium-transporting ATPase, transmembrane domain"/>
    <property type="match status" value="1"/>
</dbReference>
<keyword evidence="11 12" id="KW-0472">Membrane</keyword>
<dbReference type="Pfam" id="PF00690">
    <property type="entry name" value="Cation_ATPase_N"/>
    <property type="match status" value="1"/>
</dbReference>
<dbReference type="GO" id="GO:0016887">
    <property type="term" value="F:ATP hydrolysis activity"/>
    <property type="evidence" value="ECO:0007669"/>
    <property type="project" value="InterPro"/>
</dbReference>
<comment type="similarity">
    <text evidence="2">Belongs to the cation transport ATPase (P-type) (TC 3.A.3) family. Type IIA subfamily.</text>
</comment>
<dbReference type="PRINTS" id="PR00119">
    <property type="entry name" value="CATATPASE"/>
</dbReference>
<gene>
    <name evidence="14" type="ORF">EZJ58_4167</name>
</gene>
<dbReference type="Proteomes" id="UP000294555">
    <property type="component" value="Unassembled WGS sequence"/>
</dbReference>
<dbReference type="CDD" id="cd02080">
    <property type="entry name" value="P-type_ATPase_cation"/>
    <property type="match status" value="1"/>
</dbReference>
<dbReference type="InterPro" id="IPR036412">
    <property type="entry name" value="HAD-like_sf"/>
</dbReference>
<comment type="subcellular location">
    <subcellularLocation>
        <location evidence="1">Endomembrane system</location>
        <topology evidence="1">Multi-pass membrane protein</topology>
    </subcellularLocation>
</comment>
<evidence type="ECO:0000256" key="4">
    <source>
        <dbReference type="ARBA" id="ARBA00022692"/>
    </source>
</evidence>
<feature type="transmembrane region" description="Helical" evidence="12">
    <location>
        <begin position="843"/>
        <end position="862"/>
    </location>
</feature>
<evidence type="ECO:0000256" key="11">
    <source>
        <dbReference type="ARBA" id="ARBA00023136"/>
    </source>
</evidence>
<dbReference type="GO" id="GO:0046872">
    <property type="term" value="F:metal ion binding"/>
    <property type="evidence" value="ECO:0007669"/>
    <property type="project" value="UniProtKB-KW"/>
</dbReference>
<evidence type="ECO:0000256" key="12">
    <source>
        <dbReference type="SAM" id="Phobius"/>
    </source>
</evidence>
<dbReference type="GO" id="GO:0005524">
    <property type="term" value="F:ATP binding"/>
    <property type="evidence" value="ECO:0007669"/>
    <property type="project" value="UniProtKB-KW"/>
</dbReference>
<dbReference type="GO" id="GO:1990573">
    <property type="term" value="P:potassium ion import across plasma membrane"/>
    <property type="evidence" value="ECO:0007669"/>
    <property type="project" value="TreeGrafter"/>
</dbReference>
<dbReference type="GO" id="GO:0030007">
    <property type="term" value="P:intracellular potassium ion homeostasis"/>
    <property type="evidence" value="ECO:0007669"/>
    <property type="project" value="TreeGrafter"/>
</dbReference>
<feature type="transmembrane region" description="Helical" evidence="12">
    <location>
        <begin position="259"/>
        <end position="277"/>
    </location>
</feature>